<evidence type="ECO:0000313" key="3">
    <source>
        <dbReference type="EMBL" id="MFC4556857.1"/>
    </source>
</evidence>
<proteinExistence type="inferred from homology"/>
<organism evidence="3 4">
    <name type="scientific">Virgibacillus kekensis</name>
    <dbReference type="NCBI Taxonomy" id="202261"/>
    <lineage>
        <taxon>Bacteria</taxon>
        <taxon>Bacillati</taxon>
        <taxon>Bacillota</taxon>
        <taxon>Bacilli</taxon>
        <taxon>Bacillales</taxon>
        <taxon>Bacillaceae</taxon>
        <taxon>Virgibacillus</taxon>
    </lineage>
</organism>
<accession>A0ABV9DEN1</accession>
<dbReference type="SUPFAM" id="SSF49764">
    <property type="entry name" value="HSP20-like chaperones"/>
    <property type="match status" value="1"/>
</dbReference>
<dbReference type="Gene3D" id="2.60.40.790">
    <property type="match status" value="1"/>
</dbReference>
<reference evidence="4" key="1">
    <citation type="journal article" date="2019" name="Int. J. Syst. Evol. Microbiol.">
        <title>The Global Catalogue of Microorganisms (GCM) 10K type strain sequencing project: providing services to taxonomists for standard genome sequencing and annotation.</title>
        <authorList>
            <consortium name="The Broad Institute Genomics Platform"/>
            <consortium name="The Broad Institute Genome Sequencing Center for Infectious Disease"/>
            <person name="Wu L."/>
            <person name="Ma J."/>
        </authorList>
    </citation>
    <scope>NUCLEOTIDE SEQUENCE [LARGE SCALE GENOMIC DNA]</scope>
    <source>
        <strain evidence="4">CGMCC 4.7426</strain>
    </source>
</reference>
<keyword evidence="4" id="KW-1185">Reference proteome</keyword>
<protein>
    <recommendedName>
        <fullName evidence="2">SHSP domain-containing protein</fullName>
    </recommendedName>
</protein>
<dbReference type="InterPro" id="IPR008978">
    <property type="entry name" value="HSP20-like_chaperone"/>
</dbReference>
<dbReference type="EMBL" id="JBHSFU010000003">
    <property type="protein sequence ID" value="MFC4556857.1"/>
    <property type="molecule type" value="Genomic_DNA"/>
</dbReference>
<sequence>MDPFKSKNPFGEMGNINHNPLSAEYLDQIKEMMEQYNSVLNEEFWNNIQGISNRGRKKMEGFPIELWESDEELFIQAYIPGVKDTRRIKVSFLSDKKLKIKATQKSEQPTTAKRQLASDFTDSHIERYVKLPYEVETDNYSIHTEAGIVTLIFNKIHRGVKVPFDF</sequence>
<dbReference type="CDD" id="cd00298">
    <property type="entry name" value="ACD_sHsps_p23-like"/>
    <property type="match status" value="1"/>
</dbReference>
<name>A0ABV9DEN1_9BACI</name>
<dbReference type="PROSITE" id="PS01031">
    <property type="entry name" value="SHSP"/>
    <property type="match status" value="1"/>
</dbReference>
<dbReference type="RefSeq" id="WP_390292792.1">
    <property type="nucleotide sequence ID" value="NZ_JBHSFU010000003.1"/>
</dbReference>
<dbReference type="Proteomes" id="UP001595989">
    <property type="component" value="Unassembled WGS sequence"/>
</dbReference>
<dbReference type="InterPro" id="IPR002068">
    <property type="entry name" value="A-crystallin/Hsp20_dom"/>
</dbReference>
<feature type="domain" description="SHSP" evidence="2">
    <location>
        <begin position="55"/>
        <end position="166"/>
    </location>
</feature>
<comment type="caution">
    <text evidence="3">The sequence shown here is derived from an EMBL/GenBank/DDBJ whole genome shotgun (WGS) entry which is preliminary data.</text>
</comment>
<comment type="similarity">
    <text evidence="1">Belongs to the small heat shock protein (HSP20) family.</text>
</comment>
<evidence type="ECO:0000256" key="1">
    <source>
        <dbReference type="PROSITE-ProRule" id="PRU00285"/>
    </source>
</evidence>
<evidence type="ECO:0000259" key="2">
    <source>
        <dbReference type="PROSITE" id="PS01031"/>
    </source>
</evidence>
<evidence type="ECO:0000313" key="4">
    <source>
        <dbReference type="Proteomes" id="UP001595989"/>
    </source>
</evidence>
<gene>
    <name evidence="3" type="ORF">ACFO3D_01385</name>
</gene>